<evidence type="ECO:0000256" key="11">
    <source>
        <dbReference type="ARBA" id="ARBA00048523"/>
    </source>
</evidence>
<keyword evidence="15" id="KW-1185">Reference proteome</keyword>
<keyword evidence="5" id="KW-0028">Amino-acid biosynthesis</keyword>
<keyword evidence="9" id="KW-0718">Serine biosynthesis</keyword>
<dbReference type="Gene3D" id="3.40.50.1000">
    <property type="entry name" value="HAD superfamily/HAD-like"/>
    <property type="match status" value="2"/>
</dbReference>
<feature type="chain" id="PRO_5045669359" description="phosphoserine phosphatase" evidence="13">
    <location>
        <begin position="27"/>
        <end position="426"/>
    </location>
</feature>
<evidence type="ECO:0000256" key="13">
    <source>
        <dbReference type="SAM" id="SignalP"/>
    </source>
</evidence>
<dbReference type="RefSeq" id="WP_191255930.1">
    <property type="nucleotide sequence ID" value="NZ_BNAY01000004.1"/>
</dbReference>
<evidence type="ECO:0000256" key="3">
    <source>
        <dbReference type="ARBA" id="ARBA00009184"/>
    </source>
</evidence>
<evidence type="ECO:0000256" key="2">
    <source>
        <dbReference type="ARBA" id="ARBA00005135"/>
    </source>
</evidence>
<keyword evidence="13" id="KW-0732">Signal</keyword>
<evidence type="ECO:0000313" key="14">
    <source>
        <dbReference type="EMBL" id="GHH19965.1"/>
    </source>
</evidence>
<dbReference type="PANTHER" id="PTHR43344">
    <property type="entry name" value="PHOSPHOSERINE PHOSPHATASE"/>
    <property type="match status" value="1"/>
</dbReference>
<dbReference type="SUPFAM" id="SSF56784">
    <property type="entry name" value="HAD-like"/>
    <property type="match status" value="1"/>
</dbReference>
<evidence type="ECO:0000256" key="12">
    <source>
        <dbReference type="SAM" id="MobiDB-lite"/>
    </source>
</evidence>
<name>A0ABQ3LLS0_9PSEU</name>
<evidence type="ECO:0000256" key="9">
    <source>
        <dbReference type="ARBA" id="ARBA00023299"/>
    </source>
</evidence>
<comment type="catalytic activity">
    <reaction evidence="11">
        <text>O-phospho-D-serine + H2O = D-serine + phosphate</text>
        <dbReference type="Rhea" id="RHEA:24873"/>
        <dbReference type="ChEBI" id="CHEBI:15377"/>
        <dbReference type="ChEBI" id="CHEBI:35247"/>
        <dbReference type="ChEBI" id="CHEBI:43474"/>
        <dbReference type="ChEBI" id="CHEBI:58680"/>
        <dbReference type="EC" id="3.1.3.3"/>
    </reaction>
</comment>
<sequence length="426" mass="46214">MPRFLRAVALAAAVAVVPVAMPGTSAASTDAASNKSRCPQLRLADHWYGDNAAKIQQVIDERGRCGAKHGERPVAVFDWDNTVIKNDISDQTVFWMIRHDKVLQPRNQDWRTTSRFMTEAGANALSKACGTATPAGKPLPTSKNVACADELLSVRKNAKTTTGEEVFEGNNRRYMEAAYAWVAQINAGYRPDEVRAIARQARAAALLAPIGATQKVGSSTQVAWIRYYPEIKDLIATLNKAGFSTWVVSASPKEFADVWGSAIGIPPSRTLGIYSQTTNGRINGHLEGCGGHADGADEIMTYIDGKRCYINERILGIRGAKAMEAAPADKRQALAGGDATTDVTMLRDATGVRVTLNRNKDELMCRAYDNADGKWAVNPMFIEPFPALNRTYPCSTTAYENADGTHGPVLRDDGTVIPDQRDTVHA</sequence>
<evidence type="ECO:0000256" key="7">
    <source>
        <dbReference type="ARBA" id="ARBA00022801"/>
    </source>
</evidence>
<evidence type="ECO:0000256" key="1">
    <source>
        <dbReference type="ARBA" id="ARBA00001946"/>
    </source>
</evidence>
<feature type="region of interest" description="Disordered" evidence="12">
    <location>
        <begin position="402"/>
        <end position="426"/>
    </location>
</feature>
<feature type="compositionally biased region" description="Basic and acidic residues" evidence="12">
    <location>
        <begin position="409"/>
        <end position="426"/>
    </location>
</feature>
<comment type="similarity">
    <text evidence="3">Belongs to the HAD-like hydrolase superfamily. SerB family.</text>
</comment>
<reference evidence="15" key="1">
    <citation type="journal article" date="2019" name="Int. J. Syst. Evol. Microbiol.">
        <title>The Global Catalogue of Microorganisms (GCM) 10K type strain sequencing project: providing services to taxonomists for standard genome sequencing and annotation.</title>
        <authorList>
            <consortium name="The Broad Institute Genomics Platform"/>
            <consortium name="The Broad Institute Genome Sequencing Center for Infectious Disease"/>
            <person name="Wu L."/>
            <person name="Ma J."/>
        </authorList>
    </citation>
    <scope>NUCLEOTIDE SEQUENCE [LARGE SCALE GENOMIC DNA]</scope>
    <source>
        <strain evidence="15">CGMCC 4.7683</strain>
    </source>
</reference>
<dbReference type="EMBL" id="BNAY01000004">
    <property type="protein sequence ID" value="GHH19965.1"/>
    <property type="molecule type" value="Genomic_DNA"/>
</dbReference>
<dbReference type="InterPro" id="IPR023214">
    <property type="entry name" value="HAD_sf"/>
</dbReference>
<evidence type="ECO:0000256" key="8">
    <source>
        <dbReference type="ARBA" id="ARBA00022842"/>
    </source>
</evidence>
<feature type="signal peptide" evidence="13">
    <location>
        <begin position="1"/>
        <end position="26"/>
    </location>
</feature>
<keyword evidence="6" id="KW-0479">Metal-binding</keyword>
<proteinExistence type="inferred from homology"/>
<comment type="caution">
    <text evidence="14">The sequence shown here is derived from an EMBL/GenBank/DDBJ whole genome shotgun (WGS) entry which is preliminary data.</text>
</comment>
<protein>
    <recommendedName>
        <fullName evidence="4">phosphoserine phosphatase</fullName>
        <ecNumber evidence="4">3.1.3.3</ecNumber>
    </recommendedName>
</protein>
<evidence type="ECO:0000256" key="10">
    <source>
        <dbReference type="ARBA" id="ARBA00048138"/>
    </source>
</evidence>
<organism evidence="14 15">
    <name type="scientific">Amycolatopsis oliviviridis</name>
    <dbReference type="NCBI Taxonomy" id="1471590"/>
    <lineage>
        <taxon>Bacteria</taxon>
        <taxon>Bacillati</taxon>
        <taxon>Actinomycetota</taxon>
        <taxon>Actinomycetes</taxon>
        <taxon>Pseudonocardiales</taxon>
        <taxon>Pseudonocardiaceae</taxon>
        <taxon>Amycolatopsis</taxon>
    </lineage>
</organism>
<keyword evidence="7" id="KW-0378">Hydrolase</keyword>
<dbReference type="PANTHER" id="PTHR43344:SF2">
    <property type="entry name" value="PHOSPHOSERINE PHOSPHATASE"/>
    <property type="match status" value="1"/>
</dbReference>
<keyword evidence="8" id="KW-0460">Magnesium</keyword>
<comment type="pathway">
    <text evidence="2">Amino-acid biosynthesis; L-serine biosynthesis; L-serine from 3-phospho-D-glycerate: step 3/3.</text>
</comment>
<gene>
    <name evidence="14" type="ORF">GCM10017790_39330</name>
</gene>
<dbReference type="InterPro" id="IPR050582">
    <property type="entry name" value="HAD-like_SerB"/>
</dbReference>
<evidence type="ECO:0000256" key="5">
    <source>
        <dbReference type="ARBA" id="ARBA00022605"/>
    </source>
</evidence>
<comment type="catalytic activity">
    <reaction evidence="10">
        <text>O-phospho-L-serine + H2O = L-serine + phosphate</text>
        <dbReference type="Rhea" id="RHEA:21208"/>
        <dbReference type="ChEBI" id="CHEBI:15377"/>
        <dbReference type="ChEBI" id="CHEBI:33384"/>
        <dbReference type="ChEBI" id="CHEBI:43474"/>
        <dbReference type="ChEBI" id="CHEBI:57524"/>
        <dbReference type="EC" id="3.1.3.3"/>
    </reaction>
</comment>
<evidence type="ECO:0000256" key="6">
    <source>
        <dbReference type="ARBA" id="ARBA00022723"/>
    </source>
</evidence>
<evidence type="ECO:0000313" key="15">
    <source>
        <dbReference type="Proteomes" id="UP000635387"/>
    </source>
</evidence>
<dbReference type="Proteomes" id="UP000635387">
    <property type="component" value="Unassembled WGS sequence"/>
</dbReference>
<comment type="cofactor">
    <cofactor evidence="1">
        <name>Mg(2+)</name>
        <dbReference type="ChEBI" id="CHEBI:18420"/>
    </cofactor>
</comment>
<dbReference type="EC" id="3.1.3.3" evidence="4"/>
<evidence type="ECO:0000256" key="4">
    <source>
        <dbReference type="ARBA" id="ARBA00012640"/>
    </source>
</evidence>
<dbReference type="InterPro" id="IPR036412">
    <property type="entry name" value="HAD-like_sf"/>
</dbReference>
<accession>A0ABQ3LLS0</accession>
<keyword evidence="14" id="KW-0449">Lipoprotein</keyword>